<dbReference type="RefSeq" id="WP_319009965.1">
    <property type="nucleotide sequence ID" value="NZ_JAWJZF010000361.1"/>
</dbReference>
<gene>
    <name evidence="1" type="ORF">R2363_15500</name>
</gene>
<dbReference type="EMBL" id="JAWJZF010000361">
    <property type="protein sequence ID" value="MDX2293573.1"/>
    <property type="molecule type" value="Genomic_DNA"/>
</dbReference>
<evidence type="ECO:0000313" key="2">
    <source>
        <dbReference type="Proteomes" id="UP001278571"/>
    </source>
</evidence>
<feature type="non-terminal residue" evidence="1">
    <location>
        <position position="88"/>
    </location>
</feature>
<keyword evidence="2" id="KW-1185">Reference proteome</keyword>
<evidence type="ECO:0000313" key="1">
    <source>
        <dbReference type="EMBL" id="MDX2293573.1"/>
    </source>
</evidence>
<name>A0ABU4K743_9ACTN</name>
<sequence length="88" mass="9955">MKPELQQDADRALEIEVLIAGINRLWRWKQRAVQRWKVSLGHGLVAVGKHGLETRLVAGAEREFWSSPERAQSWQEITANQPGIVAGE</sequence>
<reference evidence="1 2" key="1">
    <citation type="submission" date="2023-10" db="EMBL/GenBank/DDBJ databases">
        <authorList>
            <person name="Wang X.X."/>
        </authorList>
    </citation>
    <scope>NUCLEOTIDE SEQUENCE [LARGE SCALE GENOMIC DNA]</scope>
    <source>
        <strain evidence="1 2">NBRC 12816</strain>
    </source>
</reference>
<comment type="caution">
    <text evidence="1">The sequence shown here is derived from an EMBL/GenBank/DDBJ whole genome shotgun (WGS) entry which is preliminary data.</text>
</comment>
<organism evidence="1 2">
    <name type="scientific">Streptomyces roseolus</name>
    <dbReference type="NCBI Taxonomy" id="67358"/>
    <lineage>
        <taxon>Bacteria</taxon>
        <taxon>Bacillati</taxon>
        <taxon>Actinomycetota</taxon>
        <taxon>Actinomycetes</taxon>
        <taxon>Kitasatosporales</taxon>
        <taxon>Streptomycetaceae</taxon>
        <taxon>Streptomyces</taxon>
    </lineage>
</organism>
<protein>
    <submittedName>
        <fullName evidence="1">Uncharacterized protein</fullName>
    </submittedName>
</protein>
<proteinExistence type="predicted"/>
<dbReference type="Proteomes" id="UP001278571">
    <property type="component" value="Unassembled WGS sequence"/>
</dbReference>
<accession>A0ABU4K743</accession>